<dbReference type="InterPro" id="IPR001810">
    <property type="entry name" value="F-box_dom"/>
</dbReference>
<dbReference type="Pfam" id="PF00646">
    <property type="entry name" value="F-box"/>
    <property type="match status" value="1"/>
</dbReference>
<dbReference type="PANTHER" id="PTHR31672">
    <property type="entry name" value="BNACNNG10540D PROTEIN"/>
    <property type="match status" value="1"/>
</dbReference>
<dbReference type="InterPro" id="IPR036047">
    <property type="entry name" value="F-box-like_dom_sf"/>
</dbReference>
<sequence length="404" mass="46224">MISTAMEARNPHKKTETETETVALEPQKKMETKADIDDVLTLCLIESEILTRLPAKSVGRFKCVCKQWKSFLSTPTFVRTHLHYHRTINDHKLLLADGATLRKVPFTDTIPSNPNPNPSGAHAKVLLLLASLDGLVLLASITQEGPTELVFLNPLTGAFRKLSPFFEPDPNDIFGFAHFYDVMGFYKDDSCNDYKLVYLIAGGDLGAYIYSHRLDTWREIDSSFAFRKTETNSGFCIWSPATLFGQCLYFIVKAYYLRIKKHNSWVMCFDVKTETFRKIQFPPFPDAGSKPYYGSLVLLNGHLHLYLSYCMDYLTHRDLWRMNGDGDDGWVKVAAYPPSSDEGWHHIRTATAGNWVAVMDQENNSFTKLNTEDFTTNYRYFRSTSMKHLYSQMIYVETLVSPNL</sequence>
<evidence type="ECO:0008006" key="6">
    <source>
        <dbReference type="Google" id="ProtNLM"/>
    </source>
</evidence>
<reference evidence="4 5" key="1">
    <citation type="submission" date="2019-05" db="EMBL/GenBank/DDBJ databases">
        <title>Mikania micrantha, genome provides insights into the molecular mechanism of rapid growth.</title>
        <authorList>
            <person name="Liu B."/>
        </authorList>
    </citation>
    <scope>NUCLEOTIDE SEQUENCE [LARGE SCALE GENOMIC DNA]</scope>
    <source>
        <strain evidence="4">NLD-2019</strain>
        <tissue evidence="4">Leaf</tissue>
    </source>
</reference>
<keyword evidence="5" id="KW-1185">Reference proteome</keyword>
<evidence type="ECO:0000313" key="4">
    <source>
        <dbReference type="EMBL" id="KAD3067978.1"/>
    </source>
</evidence>
<dbReference type="SUPFAM" id="SSF50965">
    <property type="entry name" value="Galactose oxidase, central domain"/>
    <property type="match status" value="1"/>
</dbReference>
<dbReference type="PANTHER" id="PTHR31672:SF13">
    <property type="entry name" value="F-BOX PROTEIN CPR30-LIKE"/>
    <property type="match status" value="1"/>
</dbReference>
<dbReference type="InterPro" id="IPR050796">
    <property type="entry name" value="SCF_F-box_component"/>
</dbReference>
<evidence type="ECO:0000259" key="2">
    <source>
        <dbReference type="Pfam" id="PF00646"/>
    </source>
</evidence>
<gene>
    <name evidence="4" type="ORF">E3N88_35858</name>
</gene>
<organism evidence="4 5">
    <name type="scientific">Mikania micrantha</name>
    <name type="common">bitter vine</name>
    <dbReference type="NCBI Taxonomy" id="192012"/>
    <lineage>
        <taxon>Eukaryota</taxon>
        <taxon>Viridiplantae</taxon>
        <taxon>Streptophyta</taxon>
        <taxon>Embryophyta</taxon>
        <taxon>Tracheophyta</taxon>
        <taxon>Spermatophyta</taxon>
        <taxon>Magnoliopsida</taxon>
        <taxon>eudicotyledons</taxon>
        <taxon>Gunneridae</taxon>
        <taxon>Pentapetalae</taxon>
        <taxon>asterids</taxon>
        <taxon>campanulids</taxon>
        <taxon>Asterales</taxon>
        <taxon>Asteraceae</taxon>
        <taxon>Asteroideae</taxon>
        <taxon>Heliantheae alliance</taxon>
        <taxon>Eupatorieae</taxon>
        <taxon>Mikania</taxon>
    </lineage>
</organism>
<protein>
    <recommendedName>
        <fullName evidence="6">F-box domain-containing protein</fullName>
    </recommendedName>
</protein>
<evidence type="ECO:0000259" key="3">
    <source>
        <dbReference type="Pfam" id="PF07734"/>
    </source>
</evidence>
<dbReference type="OrthoDB" id="591557at2759"/>
<dbReference type="CDD" id="cd22157">
    <property type="entry name" value="F-box_AtFBW1-like"/>
    <property type="match status" value="1"/>
</dbReference>
<evidence type="ECO:0000256" key="1">
    <source>
        <dbReference type="SAM" id="MobiDB-lite"/>
    </source>
</evidence>
<name>A0A5N6M2G6_9ASTR</name>
<feature type="domain" description="F-box" evidence="2">
    <location>
        <begin position="48"/>
        <end position="77"/>
    </location>
</feature>
<dbReference type="Pfam" id="PF07734">
    <property type="entry name" value="FBA_1"/>
    <property type="match status" value="1"/>
</dbReference>
<dbReference type="InterPro" id="IPR011043">
    <property type="entry name" value="Gal_Oxase/kelch_b-propeller"/>
</dbReference>
<dbReference type="SUPFAM" id="SSF81383">
    <property type="entry name" value="F-box domain"/>
    <property type="match status" value="1"/>
</dbReference>
<evidence type="ECO:0000313" key="5">
    <source>
        <dbReference type="Proteomes" id="UP000326396"/>
    </source>
</evidence>
<dbReference type="AlphaFoldDB" id="A0A5N6M2G6"/>
<feature type="domain" description="F-box associated beta-propeller type 1" evidence="3">
    <location>
        <begin position="133"/>
        <end position="322"/>
    </location>
</feature>
<dbReference type="InterPro" id="IPR017451">
    <property type="entry name" value="F-box-assoc_interact_dom"/>
</dbReference>
<dbReference type="EMBL" id="SZYD01000017">
    <property type="protein sequence ID" value="KAD3067978.1"/>
    <property type="molecule type" value="Genomic_DNA"/>
</dbReference>
<comment type="caution">
    <text evidence="4">The sequence shown here is derived from an EMBL/GenBank/DDBJ whole genome shotgun (WGS) entry which is preliminary data.</text>
</comment>
<dbReference type="InterPro" id="IPR006527">
    <property type="entry name" value="F-box-assoc_dom_typ1"/>
</dbReference>
<dbReference type="Proteomes" id="UP000326396">
    <property type="component" value="Linkage Group LG7"/>
</dbReference>
<accession>A0A5N6M2G6</accession>
<feature type="region of interest" description="Disordered" evidence="1">
    <location>
        <begin position="1"/>
        <end position="22"/>
    </location>
</feature>
<proteinExistence type="predicted"/>
<dbReference type="NCBIfam" id="TIGR01640">
    <property type="entry name" value="F_box_assoc_1"/>
    <property type="match status" value="1"/>
</dbReference>